<dbReference type="EMBL" id="CAXAMN010022718">
    <property type="protein sequence ID" value="CAK9072244.1"/>
    <property type="molecule type" value="Genomic_DNA"/>
</dbReference>
<comment type="caution">
    <text evidence="2">The sequence shown here is derived from an EMBL/GenBank/DDBJ whole genome shotgun (WGS) entry which is preliminary data.</text>
</comment>
<dbReference type="Proteomes" id="UP001642484">
    <property type="component" value="Unassembled WGS sequence"/>
</dbReference>
<proteinExistence type="predicted"/>
<evidence type="ECO:0000313" key="2">
    <source>
        <dbReference type="EMBL" id="CAK9072244.1"/>
    </source>
</evidence>
<reference evidence="2 3" key="1">
    <citation type="submission" date="2024-02" db="EMBL/GenBank/DDBJ databases">
        <authorList>
            <person name="Chen Y."/>
            <person name="Shah S."/>
            <person name="Dougan E. K."/>
            <person name="Thang M."/>
            <person name="Chan C."/>
        </authorList>
    </citation>
    <scope>NUCLEOTIDE SEQUENCE [LARGE SCALE GENOMIC DNA]</scope>
</reference>
<accession>A0ABP0PB17</accession>
<gene>
    <name evidence="1" type="ORF">CCMP2556_LOCUS35484</name>
    <name evidence="2" type="ORF">CCMP2556_LOCUS35531</name>
</gene>
<evidence type="ECO:0000313" key="3">
    <source>
        <dbReference type="Proteomes" id="UP001642484"/>
    </source>
</evidence>
<protein>
    <submittedName>
        <fullName evidence="2">Uncharacterized protein</fullName>
    </submittedName>
</protein>
<evidence type="ECO:0000313" key="1">
    <source>
        <dbReference type="EMBL" id="CAK9072131.1"/>
    </source>
</evidence>
<keyword evidence="3" id="KW-1185">Reference proteome</keyword>
<name>A0ABP0PB17_9DINO</name>
<organism evidence="2 3">
    <name type="scientific">Durusdinium trenchii</name>
    <dbReference type="NCBI Taxonomy" id="1381693"/>
    <lineage>
        <taxon>Eukaryota</taxon>
        <taxon>Sar</taxon>
        <taxon>Alveolata</taxon>
        <taxon>Dinophyceae</taxon>
        <taxon>Suessiales</taxon>
        <taxon>Symbiodiniaceae</taxon>
        <taxon>Durusdinium</taxon>
    </lineage>
</organism>
<sequence>MAVVTKTFVACTWHLYQLKQAQESFLVPCLDQHLLSFYSVWAALQVFRGCKADRGGLFDMQTCPVSDQTNPGCFADLPAVCLVGPQFFVATQFRSLWREMSDKCYCQVCCLWFSAFGDSKSMPKGGLKL</sequence>
<dbReference type="EMBL" id="CAXAMN010022707">
    <property type="protein sequence ID" value="CAK9072131.1"/>
    <property type="molecule type" value="Genomic_DNA"/>
</dbReference>